<evidence type="ECO:0000313" key="3">
    <source>
        <dbReference type="Proteomes" id="UP000823775"/>
    </source>
</evidence>
<comment type="caution">
    <text evidence="2">The sequence shown here is derived from an EMBL/GenBank/DDBJ whole genome shotgun (WGS) entry which is preliminary data.</text>
</comment>
<organism evidence="2 3">
    <name type="scientific">Datura stramonium</name>
    <name type="common">Jimsonweed</name>
    <name type="synonym">Common thornapple</name>
    <dbReference type="NCBI Taxonomy" id="4076"/>
    <lineage>
        <taxon>Eukaryota</taxon>
        <taxon>Viridiplantae</taxon>
        <taxon>Streptophyta</taxon>
        <taxon>Embryophyta</taxon>
        <taxon>Tracheophyta</taxon>
        <taxon>Spermatophyta</taxon>
        <taxon>Magnoliopsida</taxon>
        <taxon>eudicotyledons</taxon>
        <taxon>Gunneridae</taxon>
        <taxon>Pentapetalae</taxon>
        <taxon>asterids</taxon>
        <taxon>lamiids</taxon>
        <taxon>Solanales</taxon>
        <taxon>Solanaceae</taxon>
        <taxon>Solanoideae</taxon>
        <taxon>Datureae</taxon>
        <taxon>Datura</taxon>
    </lineage>
</organism>
<protein>
    <submittedName>
        <fullName evidence="2">Uncharacterized protein</fullName>
    </submittedName>
</protein>
<evidence type="ECO:0000256" key="1">
    <source>
        <dbReference type="SAM" id="MobiDB-lite"/>
    </source>
</evidence>
<dbReference type="EMBL" id="JACEIK010006691">
    <property type="protein sequence ID" value="MCE2056164.1"/>
    <property type="molecule type" value="Genomic_DNA"/>
</dbReference>
<keyword evidence="3" id="KW-1185">Reference proteome</keyword>
<feature type="compositionally biased region" description="Polar residues" evidence="1">
    <location>
        <begin position="42"/>
        <end position="51"/>
    </location>
</feature>
<gene>
    <name evidence="2" type="ORF">HAX54_044139</name>
</gene>
<proteinExistence type="predicted"/>
<sequence>MVSAVRRDRILLKHSARWITPAPDSSHTPRLPACPNERVLSNRISRGTTSLDKGRSSRSISMKELHNGDRDRPHGAFLAPEDLPPFLSIGPGQGCKLDSDLKHYHGFRVALIHPNVEIASAGAATIALAGDKRSCSEVLVRKRVSSLKMPIRRMCHHARWAEARAVKEVIYWVIVSELERLSAESESDWIEVLELRLFQKRKGMSLKRQVEKGCELKRIEFKPKVFQNRRKAGTVARLKEGTKHSAEIVGKRGRARALANEQAGQTDLKRRST</sequence>
<evidence type="ECO:0000313" key="2">
    <source>
        <dbReference type="EMBL" id="MCE2056164.1"/>
    </source>
</evidence>
<dbReference type="Proteomes" id="UP000823775">
    <property type="component" value="Unassembled WGS sequence"/>
</dbReference>
<accession>A0ABS8W5S1</accession>
<feature type="region of interest" description="Disordered" evidence="1">
    <location>
        <begin position="42"/>
        <end position="73"/>
    </location>
</feature>
<name>A0ABS8W5S1_DATST</name>
<feature type="compositionally biased region" description="Basic and acidic residues" evidence="1">
    <location>
        <begin position="61"/>
        <end position="73"/>
    </location>
</feature>
<reference evidence="2 3" key="1">
    <citation type="journal article" date="2021" name="BMC Genomics">
        <title>Datura genome reveals duplications of psychoactive alkaloid biosynthetic genes and high mutation rate following tissue culture.</title>
        <authorList>
            <person name="Rajewski A."/>
            <person name="Carter-House D."/>
            <person name="Stajich J."/>
            <person name="Litt A."/>
        </authorList>
    </citation>
    <scope>NUCLEOTIDE SEQUENCE [LARGE SCALE GENOMIC DNA]</scope>
    <source>
        <strain evidence="2">AR-01</strain>
    </source>
</reference>